<dbReference type="GO" id="GO:0016020">
    <property type="term" value="C:membrane"/>
    <property type="evidence" value="ECO:0007669"/>
    <property type="project" value="InterPro"/>
</dbReference>
<accession>A0A9P7CGB8</accession>
<gene>
    <name evidence="7" type="ORF">G6F50_013134</name>
</gene>
<evidence type="ECO:0000256" key="5">
    <source>
        <dbReference type="SAM" id="Phobius"/>
    </source>
</evidence>
<organism evidence="7 8">
    <name type="scientific">Rhizopus delemar</name>
    <dbReference type="NCBI Taxonomy" id="936053"/>
    <lineage>
        <taxon>Eukaryota</taxon>
        <taxon>Fungi</taxon>
        <taxon>Fungi incertae sedis</taxon>
        <taxon>Mucoromycota</taxon>
        <taxon>Mucoromycotina</taxon>
        <taxon>Mucoromycetes</taxon>
        <taxon>Mucorales</taxon>
        <taxon>Mucorineae</taxon>
        <taxon>Rhizopodaceae</taxon>
        <taxon>Rhizopus</taxon>
    </lineage>
</organism>
<evidence type="ECO:0000256" key="3">
    <source>
        <dbReference type="ARBA" id="ARBA00023136"/>
    </source>
</evidence>
<comment type="caution">
    <text evidence="7">The sequence shown here is derived from an EMBL/GenBank/DDBJ whole genome shotgun (WGS) entry which is preliminary data.</text>
</comment>
<dbReference type="SUPFAM" id="SSF90123">
    <property type="entry name" value="ABC transporter transmembrane region"/>
    <property type="match status" value="1"/>
</dbReference>
<feature type="domain" description="ABC transmembrane type-1" evidence="6">
    <location>
        <begin position="154"/>
        <end position="311"/>
    </location>
</feature>
<feature type="transmembrane region" description="Helical" evidence="5">
    <location>
        <begin position="290"/>
        <end position="308"/>
    </location>
</feature>
<sequence>MPASVPTCSTAALPTTCGAAVRATTAAGAGHGDRRARLRPVRWRSAPHRPGAPAAARPAGAAAGRADRLPRCRYRSRAAAQPGRVCAGPQRGGRHPQPGGDRLGRPLPAAAGRTLGRAGTGGARMSRSPDSLRAVFLRHRPRLLLTMLLRWTTLLAGTALLGLSGGFLTAAALAGAAGLGQGFNFFSPSAGIRGLTMARIVSRYFEKLVGHDATLRIARDLRVWFFRRALPLAPARLGATRTGDLLARLLGDIGEVDGLLVRAIGPLVALGALSLVAVVSAALILPSAAVLLAVLALLIAVGVPWLGVRGRDDEEADRAAHRAASWPRATVAGAGA</sequence>
<keyword evidence="2 5" id="KW-1133">Transmembrane helix</keyword>
<feature type="transmembrane region" description="Helical" evidence="5">
    <location>
        <begin position="259"/>
        <end position="284"/>
    </location>
</feature>
<dbReference type="AlphaFoldDB" id="A0A9P7CGB8"/>
<feature type="region of interest" description="Disordered" evidence="4">
    <location>
        <begin position="80"/>
        <end position="126"/>
    </location>
</feature>
<reference evidence="7 8" key="1">
    <citation type="journal article" date="2020" name="Microb. Genom.">
        <title>Genetic diversity of clinical and environmental Mucorales isolates obtained from an investigation of mucormycosis cases among solid organ transplant recipients.</title>
        <authorList>
            <person name="Nguyen M.H."/>
            <person name="Kaul D."/>
            <person name="Muto C."/>
            <person name="Cheng S.J."/>
            <person name="Richter R.A."/>
            <person name="Bruno V.M."/>
            <person name="Liu G."/>
            <person name="Beyhan S."/>
            <person name="Sundermann A.J."/>
            <person name="Mounaud S."/>
            <person name="Pasculle A.W."/>
            <person name="Nierman W.C."/>
            <person name="Driscoll E."/>
            <person name="Cumbie R."/>
            <person name="Clancy C.J."/>
            <person name="Dupont C.L."/>
        </authorList>
    </citation>
    <scope>NUCLEOTIDE SEQUENCE [LARGE SCALE GENOMIC DNA]</scope>
    <source>
        <strain evidence="7 8">GL24</strain>
    </source>
</reference>
<feature type="compositionally biased region" description="Basic residues" evidence="4">
    <location>
        <begin position="34"/>
        <end position="47"/>
    </location>
</feature>
<dbReference type="GO" id="GO:0005524">
    <property type="term" value="F:ATP binding"/>
    <property type="evidence" value="ECO:0007669"/>
    <property type="project" value="InterPro"/>
</dbReference>
<dbReference type="InterPro" id="IPR011527">
    <property type="entry name" value="ABC1_TM_dom"/>
</dbReference>
<feature type="compositionally biased region" description="Low complexity" evidence="4">
    <location>
        <begin position="49"/>
        <end position="64"/>
    </location>
</feature>
<evidence type="ECO:0000313" key="8">
    <source>
        <dbReference type="Proteomes" id="UP000740926"/>
    </source>
</evidence>
<proteinExistence type="predicted"/>
<dbReference type="Proteomes" id="UP000740926">
    <property type="component" value="Unassembled WGS sequence"/>
</dbReference>
<keyword evidence="8" id="KW-1185">Reference proteome</keyword>
<evidence type="ECO:0000259" key="6">
    <source>
        <dbReference type="PROSITE" id="PS50929"/>
    </source>
</evidence>
<dbReference type="GO" id="GO:0140359">
    <property type="term" value="F:ABC-type transporter activity"/>
    <property type="evidence" value="ECO:0007669"/>
    <property type="project" value="InterPro"/>
</dbReference>
<protein>
    <recommendedName>
        <fullName evidence="6">ABC transmembrane type-1 domain-containing protein</fullName>
    </recommendedName>
</protein>
<dbReference type="PROSITE" id="PS50929">
    <property type="entry name" value="ABC_TM1F"/>
    <property type="match status" value="1"/>
</dbReference>
<evidence type="ECO:0000256" key="2">
    <source>
        <dbReference type="ARBA" id="ARBA00022989"/>
    </source>
</evidence>
<keyword evidence="1 5" id="KW-0812">Transmembrane</keyword>
<dbReference type="InterPro" id="IPR036640">
    <property type="entry name" value="ABC1_TM_sf"/>
</dbReference>
<name>A0A9P7CGB8_9FUNG</name>
<evidence type="ECO:0000256" key="4">
    <source>
        <dbReference type="SAM" id="MobiDB-lite"/>
    </source>
</evidence>
<dbReference type="EMBL" id="JAANIU010004848">
    <property type="protein sequence ID" value="KAG1552022.1"/>
    <property type="molecule type" value="Genomic_DNA"/>
</dbReference>
<feature type="region of interest" description="Disordered" evidence="4">
    <location>
        <begin position="26"/>
        <end position="68"/>
    </location>
</feature>
<dbReference type="Gene3D" id="1.20.1560.10">
    <property type="entry name" value="ABC transporter type 1, transmembrane domain"/>
    <property type="match status" value="1"/>
</dbReference>
<evidence type="ECO:0000256" key="1">
    <source>
        <dbReference type="ARBA" id="ARBA00022692"/>
    </source>
</evidence>
<keyword evidence="3 5" id="KW-0472">Membrane</keyword>
<evidence type="ECO:0000313" key="7">
    <source>
        <dbReference type="EMBL" id="KAG1552022.1"/>
    </source>
</evidence>